<evidence type="ECO:0000313" key="8">
    <source>
        <dbReference type="EMBL" id="OAL32562.1"/>
    </source>
</evidence>
<dbReference type="InterPro" id="IPR001563">
    <property type="entry name" value="Peptidase_S10"/>
</dbReference>
<evidence type="ECO:0000256" key="1">
    <source>
        <dbReference type="ARBA" id="ARBA00009431"/>
    </source>
</evidence>
<dbReference type="Proteomes" id="UP000185904">
    <property type="component" value="Unassembled WGS sequence"/>
</dbReference>
<dbReference type="RefSeq" id="XP_022497814.1">
    <property type="nucleotide sequence ID" value="XM_022646156.1"/>
</dbReference>
<dbReference type="EMBL" id="LVCJ01000058">
    <property type="protein sequence ID" value="OAL32562.1"/>
    <property type="molecule type" value="Genomic_DNA"/>
</dbReference>
<evidence type="ECO:0000256" key="2">
    <source>
        <dbReference type="ARBA" id="ARBA00022645"/>
    </source>
</evidence>
<organism evidence="8 9">
    <name type="scientific">Fonsecaea nubica</name>
    <dbReference type="NCBI Taxonomy" id="856822"/>
    <lineage>
        <taxon>Eukaryota</taxon>
        <taxon>Fungi</taxon>
        <taxon>Dikarya</taxon>
        <taxon>Ascomycota</taxon>
        <taxon>Pezizomycotina</taxon>
        <taxon>Eurotiomycetes</taxon>
        <taxon>Chaetothyriomycetidae</taxon>
        <taxon>Chaetothyriales</taxon>
        <taxon>Herpotrichiellaceae</taxon>
        <taxon>Fonsecaea</taxon>
    </lineage>
</organism>
<dbReference type="GO" id="GO:0006508">
    <property type="term" value="P:proteolysis"/>
    <property type="evidence" value="ECO:0007669"/>
    <property type="project" value="UniProtKB-KW"/>
</dbReference>
<evidence type="ECO:0000256" key="6">
    <source>
        <dbReference type="ARBA" id="ARBA00023180"/>
    </source>
</evidence>
<dbReference type="PRINTS" id="PR00724">
    <property type="entry name" value="CRBOXYPTASEC"/>
</dbReference>
<dbReference type="GeneID" id="34591283"/>
<accession>A0A178CTQ6</accession>
<keyword evidence="5" id="KW-0378">Hydrolase</keyword>
<dbReference type="SUPFAM" id="SSF53474">
    <property type="entry name" value="alpha/beta-Hydrolases"/>
    <property type="match status" value="1"/>
</dbReference>
<evidence type="ECO:0000313" key="9">
    <source>
        <dbReference type="Proteomes" id="UP000185904"/>
    </source>
</evidence>
<evidence type="ECO:0000256" key="3">
    <source>
        <dbReference type="ARBA" id="ARBA00022670"/>
    </source>
</evidence>
<dbReference type="PANTHER" id="PTHR11802">
    <property type="entry name" value="SERINE PROTEASE FAMILY S10 SERINE CARBOXYPEPTIDASE"/>
    <property type="match status" value="1"/>
</dbReference>
<sequence length="603" mass="65243">MKRTTALSLSTLFAISLAQFPSAPTGLDVVTSKVNPRVKISYKETNICETTHGVKSYSGYVHLPGTLLADVGGFDINTYFIYFEARHNASTAPLAIYLAGGPGESSIYAALASESGPCYVNVAGNDTTINPWSFNNHVNMLYLDQPVQTGLSYDELVNGTFDIETLLITPEDFTSSSIPATNATFQVGTFSSQNPLHTTNTTVSSARALWHTAEHWLSSFPGYSTSSKKVSIWGNSYGGFWAPETAALFSKKLKTLPAKHPLKPKALTVDTLGITNGCIDFEYSIQGYPQFAYNNTYDVRFIPEAIYNETMDNITKPEGCLDLIKRCRSLGLAGDPQFNGNNETVNEACLAASASCEGIMGAFDALNNLTQRPPQRSDFDVAIPSPDPCPYYVSVSEYLNRPDVQHSLGAPLNFTYDSVLVTGVYGLLPPPTPFVGTGDSFRQAGLRNIESLLTEGVKVALVFGDRDYRCPWTGGEATALAARWAHQAEFATVAGYEAVKGGGAKHPALVKQFSNLSFTRVLDAGHAVSAYAPETVSVVFDRVMLGRDVATGSRPVGQKYHSTGPVDSWAWRNKLPPADEVPRTCVVEGGFTETNPWEELVSA</sequence>
<keyword evidence="2" id="KW-0121">Carboxypeptidase</keyword>
<keyword evidence="4 7" id="KW-0732">Signal</keyword>
<evidence type="ECO:0000256" key="7">
    <source>
        <dbReference type="SAM" id="SignalP"/>
    </source>
</evidence>
<dbReference type="OrthoDB" id="443318at2759"/>
<dbReference type="InterPro" id="IPR029058">
    <property type="entry name" value="AB_hydrolase_fold"/>
</dbReference>
<keyword evidence="3" id="KW-0645">Protease</keyword>
<dbReference type="Pfam" id="PF00450">
    <property type="entry name" value="Peptidase_S10"/>
    <property type="match status" value="1"/>
</dbReference>
<dbReference type="PANTHER" id="PTHR11802:SF189">
    <property type="entry name" value="CARBOXYPEPTIDASE"/>
    <property type="match status" value="1"/>
</dbReference>
<dbReference type="AlphaFoldDB" id="A0A178CTQ6"/>
<name>A0A178CTQ6_9EURO</name>
<dbReference type="GO" id="GO:0000324">
    <property type="term" value="C:fungal-type vacuole"/>
    <property type="evidence" value="ECO:0007669"/>
    <property type="project" value="TreeGrafter"/>
</dbReference>
<feature type="chain" id="PRO_5008083823" description="Carboxypeptidase" evidence="7">
    <location>
        <begin position="19"/>
        <end position="603"/>
    </location>
</feature>
<proteinExistence type="inferred from homology"/>
<gene>
    <name evidence="8" type="ORF">AYO20_07872</name>
</gene>
<comment type="caution">
    <text evidence="8">The sequence shown here is derived from an EMBL/GenBank/DDBJ whole genome shotgun (WGS) entry which is preliminary data.</text>
</comment>
<evidence type="ECO:0000256" key="4">
    <source>
        <dbReference type="ARBA" id="ARBA00022729"/>
    </source>
</evidence>
<dbReference type="Gene3D" id="3.40.50.1820">
    <property type="entry name" value="alpha/beta hydrolase"/>
    <property type="match status" value="1"/>
</dbReference>
<keyword evidence="9" id="KW-1185">Reference proteome</keyword>
<reference evidence="8 9" key="1">
    <citation type="submission" date="2016-03" db="EMBL/GenBank/DDBJ databases">
        <title>The draft genome sequence of Fonsecaea nubica causative agent of cutaneous subcutaneous infection in human host.</title>
        <authorList>
            <person name="Costa F."/>
            <person name="Sybren D.H."/>
            <person name="Raittz R.T."/>
            <person name="Weiss V.A."/>
            <person name="Leao A.C."/>
            <person name="Gomes R."/>
            <person name="De Souza E.M."/>
            <person name="Pedrosa F.O."/>
            <person name="Steffens M.B."/>
            <person name="Bombassaro A."/>
            <person name="Tadra-Sfeir M.Z."/>
            <person name="Moreno L.F."/>
            <person name="Najafzadeh M.J."/>
            <person name="Felipe M.S."/>
            <person name="Teixeira M."/>
            <person name="Sun J."/>
            <person name="Xi L."/>
            <person name="Castro M.A."/>
            <person name="Vicente V.A."/>
        </authorList>
    </citation>
    <scope>NUCLEOTIDE SEQUENCE [LARGE SCALE GENOMIC DNA]</scope>
    <source>
        <strain evidence="8 9">CBS 269.64</strain>
    </source>
</reference>
<evidence type="ECO:0008006" key="10">
    <source>
        <dbReference type="Google" id="ProtNLM"/>
    </source>
</evidence>
<protein>
    <recommendedName>
        <fullName evidence="10">Carboxypeptidase</fullName>
    </recommendedName>
</protein>
<comment type="similarity">
    <text evidence="1">Belongs to the peptidase S10 family.</text>
</comment>
<keyword evidence="6" id="KW-0325">Glycoprotein</keyword>
<dbReference type="GO" id="GO:0004185">
    <property type="term" value="F:serine-type carboxypeptidase activity"/>
    <property type="evidence" value="ECO:0007669"/>
    <property type="project" value="InterPro"/>
</dbReference>
<evidence type="ECO:0000256" key="5">
    <source>
        <dbReference type="ARBA" id="ARBA00022801"/>
    </source>
</evidence>
<feature type="signal peptide" evidence="7">
    <location>
        <begin position="1"/>
        <end position="18"/>
    </location>
</feature>